<dbReference type="Proteomes" id="UP000193870">
    <property type="component" value="Unassembled WGS sequence"/>
</dbReference>
<sequence length="90" mass="10523">MKTQTITKDDVRAYLEAVVAEELQRIVGERWDESSAVSPAEWRRRWMTDRAEACALRLLAQRGQAADLMPEDMDVLREQGFRPDEMRELK</sequence>
<gene>
    <name evidence="1" type="ORF">PAM7066_00003</name>
</gene>
<evidence type="ECO:0000313" key="2">
    <source>
        <dbReference type="Proteomes" id="UP000193870"/>
    </source>
</evidence>
<dbReference type="EMBL" id="FWFV01000001">
    <property type="protein sequence ID" value="SLN10176.1"/>
    <property type="molecule type" value="Genomic_DNA"/>
</dbReference>
<accession>A0A1Y5R696</accession>
<protein>
    <submittedName>
        <fullName evidence="1">Uncharacterized protein</fullName>
    </submittedName>
</protein>
<dbReference type="AlphaFoldDB" id="A0A1Y5R696"/>
<dbReference type="OrthoDB" id="7222937at2"/>
<evidence type="ECO:0000313" key="1">
    <source>
        <dbReference type="EMBL" id="SLN10176.1"/>
    </source>
</evidence>
<dbReference type="RefSeq" id="WP_139214915.1">
    <property type="nucleotide sequence ID" value="NZ_FOPF01000001.1"/>
</dbReference>
<organism evidence="1 2">
    <name type="scientific">Palleronia marisminoris</name>
    <dbReference type="NCBI Taxonomy" id="315423"/>
    <lineage>
        <taxon>Bacteria</taxon>
        <taxon>Pseudomonadati</taxon>
        <taxon>Pseudomonadota</taxon>
        <taxon>Alphaproteobacteria</taxon>
        <taxon>Rhodobacterales</taxon>
        <taxon>Roseobacteraceae</taxon>
        <taxon>Palleronia</taxon>
    </lineage>
</organism>
<reference evidence="1 2" key="1">
    <citation type="submission" date="2017-03" db="EMBL/GenBank/DDBJ databases">
        <authorList>
            <person name="Afonso C.L."/>
            <person name="Miller P.J."/>
            <person name="Scott M.A."/>
            <person name="Spackman E."/>
            <person name="Goraichik I."/>
            <person name="Dimitrov K.M."/>
            <person name="Suarez D.L."/>
            <person name="Swayne D.E."/>
        </authorList>
    </citation>
    <scope>NUCLEOTIDE SEQUENCE [LARGE SCALE GENOMIC DNA]</scope>
    <source>
        <strain evidence="1 2">CECT 7066</strain>
    </source>
</reference>
<keyword evidence="2" id="KW-1185">Reference proteome</keyword>
<name>A0A1Y5R696_9RHOB</name>
<proteinExistence type="predicted"/>